<dbReference type="NCBIfam" id="TIGR04249">
    <property type="entry name" value="SCM_chp_ScmC"/>
    <property type="match status" value="1"/>
</dbReference>
<gene>
    <name evidence="1" type="primary">scmC</name>
    <name evidence="1" type="ORF">ENT08_04120</name>
</gene>
<comment type="caution">
    <text evidence="1">The sequence shown here is derived from an EMBL/GenBank/DDBJ whole genome shotgun (WGS) entry which is preliminary data.</text>
</comment>
<dbReference type="Gene3D" id="3.40.50.300">
    <property type="entry name" value="P-loop containing nucleotide triphosphate hydrolases"/>
    <property type="match status" value="1"/>
</dbReference>
<sequence>MVYWNFEISQGRGASPRVESQARSNTFWGGGETPFCPGAENSLYRKGCREPDMSDIPPVPAAEPQADFFELFRLLGKNPPPPLPSRGYRLALADGSRWWLSGIGHTAARVERLAAIMRLSPGERDGASVLLFTEGLTPPWPFNPPPTLPGWEVLEQRQLRGWFRPGQTHTLVELPFTEAEWVYLGLWSALTFIYQESLRRGGLPLHGALVSREGQAVSLVAPGETGKSTCCRRLPSPWRSLCDDEHLVVLGPDGKYLSHPFPTWSDYLFERGEFTWEVQEAVPLAAVCFLEQAPEDAIEPVGQGRAAVALYESSLETRYKLWLSPRHRGEAAYRRFTFDNAASLATRLPAFRLRVSLTGRFWELLDTALGWR</sequence>
<dbReference type="InterPro" id="IPR027417">
    <property type="entry name" value="P-loop_NTPase"/>
</dbReference>
<dbReference type="AlphaFoldDB" id="A0A7V4G7P8"/>
<proteinExistence type="predicted"/>
<dbReference type="EMBL" id="DSXI01000234">
    <property type="protein sequence ID" value="HGS04912.1"/>
    <property type="molecule type" value="Genomic_DNA"/>
</dbReference>
<reference evidence="1" key="1">
    <citation type="journal article" date="2020" name="mSystems">
        <title>Genome- and Community-Level Interaction Insights into Carbon Utilization and Element Cycling Functions of Hydrothermarchaeota in Hydrothermal Sediment.</title>
        <authorList>
            <person name="Zhou Z."/>
            <person name="Liu Y."/>
            <person name="Xu W."/>
            <person name="Pan J."/>
            <person name="Luo Z.H."/>
            <person name="Li M."/>
        </authorList>
    </citation>
    <scope>NUCLEOTIDE SEQUENCE [LARGE SCALE GENOMIC DNA]</scope>
    <source>
        <strain evidence="1">SpSt-548</strain>
    </source>
</reference>
<evidence type="ECO:0000313" key="1">
    <source>
        <dbReference type="EMBL" id="HGS04912.1"/>
    </source>
</evidence>
<dbReference type="InterPro" id="IPR026343">
    <property type="entry name" value="SCM_chp_ScmC"/>
</dbReference>
<protein>
    <submittedName>
        <fullName evidence="1">SynChlorMet cassette protein ScmC</fullName>
    </submittedName>
</protein>
<name>A0A7V4G7P8_9BACT</name>
<organism evidence="1">
    <name type="scientific">Desulfobacca acetoxidans</name>
    <dbReference type="NCBI Taxonomy" id="60893"/>
    <lineage>
        <taxon>Bacteria</taxon>
        <taxon>Pseudomonadati</taxon>
        <taxon>Thermodesulfobacteriota</taxon>
        <taxon>Desulfobaccia</taxon>
        <taxon>Desulfobaccales</taxon>
        <taxon>Desulfobaccaceae</taxon>
        <taxon>Desulfobacca</taxon>
    </lineage>
</organism>
<accession>A0A7V4G7P8</accession>